<accession>A0AAV7B0V6</accession>
<gene>
    <name evidence="1" type="ORF">GDO81_016576</name>
</gene>
<reference evidence="1" key="1">
    <citation type="thesis" date="2020" institute="ProQuest LLC" country="789 East Eisenhower Parkway, Ann Arbor, MI, USA">
        <title>Comparative Genomics and Chromosome Evolution.</title>
        <authorList>
            <person name="Mudd A.B."/>
        </authorList>
    </citation>
    <scope>NUCLEOTIDE SEQUENCE</scope>
    <source>
        <strain evidence="1">237g6f4</strain>
        <tissue evidence="1">Blood</tissue>
    </source>
</reference>
<name>A0AAV7B0V6_ENGPU</name>
<dbReference type="Proteomes" id="UP000824782">
    <property type="component" value="Unassembled WGS sequence"/>
</dbReference>
<evidence type="ECO:0000313" key="1">
    <source>
        <dbReference type="EMBL" id="KAG8564743.1"/>
    </source>
</evidence>
<organism evidence="1 2">
    <name type="scientific">Engystomops pustulosus</name>
    <name type="common">Tungara frog</name>
    <name type="synonym">Physalaemus pustulosus</name>
    <dbReference type="NCBI Taxonomy" id="76066"/>
    <lineage>
        <taxon>Eukaryota</taxon>
        <taxon>Metazoa</taxon>
        <taxon>Chordata</taxon>
        <taxon>Craniata</taxon>
        <taxon>Vertebrata</taxon>
        <taxon>Euteleostomi</taxon>
        <taxon>Amphibia</taxon>
        <taxon>Batrachia</taxon>
        <taxon>Anura</taxon>
        <taxon>Neobatrachia</taxon>
        <taxon>Hyloidea</taxon>
        <taxon>Leptodactylidae</taxon>
        <taxon>Leiuperinae</taxon>
        <taxon>Engystomops</taxon>
    </lineage>
</organism>
<comment type="caution">
    <text evidence="1">The sequence shown here is derived from an EMBL/GenBank/DDBJ whole genome shotgun (WGS) entry which is preliminary data.</text>
</comment>
<protein>
    <submittedName>
        <fullName evidence="1">Uncharacterized protein</fullName>
    </submittedName>
</protein>
<dbReference type="AlphaFoldDB" id="A0AAV7B0V6"/>
<dbReference type="EMBL" id="WNYA01000007">
    <property type="protein sequence ID" value="KAG8564743.1"/>
    <property type="molecule type" value="Genomic_DNA"/>
</dbReference>
<keyword evidence="2" id="KW-1185">Reference proteome</keyword>
<evidence type="ECO:0000313" key="2">
    <source>
        <dbReference type="Proteomes" id="UP000824782"/>
    </source>
</evidence>
<sequence length="100" mass="11598">MTDNQYGCHHYSLHGLPLTTNMAALYNCYSSFPMFLKDDRQPIWTPLYCENITRINDNKYGCHYYTVHKLSPDFPMFVTTNMAASITLYRASHPVINTPI</sequence>
<proteinExistence type="predicted"/>